<accession>A0A7S4L9K2</accession>
<reference evidence="2" key="1">
    <citation type="submission" date="2021-01" db="EMBL/GenBank/DDBJ databases">
        <authorList>
            <person name="Corre E."/>
            <person name="Pelletier E."/>
            <person name="Niang G."/>
            <person name="Scheremetjew M."/>
            <person name="Finn R."/>
            <person name="Kale V."/>
            <person name="Holt S."/>
            <person name="Cochrane G."/>
            <person name="Meng A."/>
            <person name="Brown T."/>
            <person name="Cohen L."/>
        </authorList>
    </citation>
    <scope>NUCLEOTIDE SEQUENCE</scope>
    <source>
        <strain evidence="2">SoJaBio B1-5/56/2</strain>
    </source>
</reference>
<organism evidence="2">
    <name type="scientific">Paramoeba aestuarina</name>
    <dbReference type="NCBI Taxonomy" id="180227"/>
    <lineage>
        <taxon>Eukaryota</taxon>
        <taxon>Amoebozoa</taxon>
        <taxon>Discosea</taxon>
        <taxon>Flabellinia</taxon>
        <taxon>Dactylopodida</taxon>
        <taxon>Paramoebidae</taxon>
        <taxon>Paramoeba</taxon>
    </lineage>
</organism>
<feature type="region of interest" description="Disordered" evidence="1">
    <location>
        <begin position="83"/>
        <end position="155"/>
    </location>
</feature>
<sequence length="155" mass="17642">MSCSFVVFDTVQSTIFMVPQKDFYTRFENGRLKFHAKDERIVDHNVVSSHYTIRKDTVRFFSDPEKAMKHYLEVGAVRTAEQEAVAEERRQKEKEEAKKHAEKRAAERAAAKATKEAAKPKPAVGTPQTCKVCGEEFPSKNKLHKHLDSSPCGDE</sequence>
<evidence type="ECO:0000313" key="2">
    <source>
        <dbReference type="EMBL" id="CAE2319508.1"/>
    </source>
</evidence>
<protein>
    <recommendedName>
        <fullName evidence="3">C2H2-type domain-containing protein</fullName>
    </recommendedName>
</protein>
<gene>
    <name evidence="2" type="ORF">NAES01612_LOCUS17435</name>
</gene>
<feature type="compositionally biased region" description="Basic and acidic residues" evidence="1">
    <location>
        <begin position="86"/>
        <end position="119"/>
    </location>
</feature>
<proteinExistence type="predicted"/>
<name>A0A7S4L9K2_9EUKA</name>
<dbReference type="EMBL" id="HBKR01026583">
    <property type="protein sequence ID" value="CAE2319508.1"/>
    <property type="molecule type" value="Transcribed_RNA"/>
</dbReference>
<evidence type="ECO:0008006" key="3">
    <source>
        <dbReference type="Google" id="ProtNLM"/>
    </source>
</evidence>
<dbReference type="AlphaFoldDB" id="A0A7S4L9K2"/>
<evidence type="ECO:0000256" key="1">
    <source>
        <dbReference type="SAM" id="MobiDB-lite"/>
    </source>
</evidence>